<dbReference type="Gene3D" id="6.10.340.10">
    <property type="match status" value="1"/>
</dbReference>
<evidence type="ECO:0000256" key="12">
    <source>
        <dbReference type="ARBA" id="ARBA00023012"/>
    </source>
</evidence>
<comment type="catalytic activity">
    <reaction evidence="1">
        <text>ATP + protein L-histidine = ADP + protein N-phospho-L-histidine.</text>
        <dbReference type="EC" id="2.7.13.3"/>
    </reaction>
</comment>
<evidence type="ECO:0000256" key="11">
    <source>
        <dbReference type="ARBA" id="ARBA00022989"/>
    </source>
</evidence>
<keyword evidence="12" id="KW-0902">Two-component regulatory system</keyword>
<evidence type="ECO:0000313" key="18">
    <source>
        <dbReference type="Proteomes" id="UP001341444"/>
    </source>
</evidence>
<dbReference type="InterPro" id="IPR003594">
    <property type="entry name" value="HATPase_dom"/>
</dbReference>
<sequence>MSIRLRLLFSYIAMILVPVLFAVISALLIALLFKGDLKEIRNIYMSPGHHHESSLSKENQLWVSVYRQSIQNPGILQDQSYIKQLDGKLKKFGITLAVRKDHRFLYLSPDLRTLDVEDLPAFGNSGEVDPLTRIDKQLLSLKQMDFYFPDKSEGSLFFVKDASHLVSFVRSFFPWLFISLIVILVLTNGLLTYFVSRSIIRPIKELQKAAAQIKEGNLNNKIAVKSKDELGQLAQGFEEMRFRLKESIELQVAYEDNRKELIANISHDLKTPITTIKGYIEGIRDGVANNPDKMERYLHTIYTKAVDLDHMIDELFLYSKLDLNRVPFHFEPIEFDEYLEDYVEELRFDLEVKEVEITLQIEDNGNYQIMADREQIKRVITNIVDNSLKYMDKEKKRITMLLSTAGSNLLFEMKDNGPGIKEENLPLVFDRFYRADLARGTEKGGSGLGLAIAKRIIEGHKGSIWAESIKGEGTSIFFALKKGGDLNEQDSDY</sequence>
<evidence type="ECO:0000256" key="7">
    <source>
        <dbReference type="ARBA" id="ARBA00022692"/>
    </source>
</evidence>
<evidence type="ECO:0000259" key="15">
    <source>
        <dbReference type="PROSITE" id="PS50109"/>
    </source>
</evidence>
<dbReference type="InterPro" id="IPR050398">
    <property type="entry name" value="HssS/ArlS-like"/>
</dbReference>
<keyword evidence="9" id="KW-0418">Kinase</keyword>
<gene>
    <name evidence="17" type="ORF">P4T90_10935</name>
</gene>
<dbReference type="Pfam" id="PF02518">
    <property type="entry name" value="HATPase_c"/>
    <property type="match status" value="1"/>
</dbReference>
<dbReference type="InterPro" id="IPR005467">
    <property type="entry name" value="His_kinase_dom"/>
</dbReference>
<dbReference type="RefSeq" id="WP_066271269.1">
    <property type="nucleotide sequence ID" value="NZ_JARMAB010000013.1"/>
</dbReference>
<evidence type="ECO:0000256" key="9">
    <source>
        <dbReference type="ARBA" id="ARBA00022777"/>
    </source>
</evidence>
<dbReference type="PRINTS" id="PR00344">
    <property type="entry name" value="BCTRLSENSOR"/>
</dbReference>
<evidence type="ECO:0000256" key="4">
    <source>
        <dbReference type="ARBA" id="ARBA00022475"/>
    </source>
</evidence>
<dbReference type="PROSITE" id="PS50109">
    <property type="entry name" value="HIS_KIN"/>
    <property type="match status" value="1"/>
</dbReference>
<accession>A0ABU6MGR6</accession>
<keyword evidence="10 17" id="KW-0067">ATP-binding</keyword>
<keyword evidence="6" id="KW-0808">Transferase</keyword>
<dbReference type="InterPro" id="IPR036890">
    <property type="entry name" value="HATPase_C_sf"/>
</dbReference>
<evidence type="ECO:0000259" key="16">
    <source>
        <dbReference type="PROSITE" id="PS50885"/>
    </source>
</evidence>
<evidence type="ECO:0000256" key="8">
    <source>
        <dbReference type="ARBA" id="ARBA00022741"/>
    </source>
</evidence>
<evidence type="ECO:0000256" key="2">
    <source>
        <dbReference type="ARBA" id="ARBA00004651"/>
    </source>
</evidence>
<dbReference type="InterPro" id="IPR003660">
    <property type="entry name" value="HAMP_dom"/>
</dbReference>
<keyword evidence="11 14" id="KW-1133">Transmembrane helix</keyword>
<keyword evidence="5" id="KW-0597">Phosphoprotein</keyword>
<dbReference type="InterPro" id="IPR004358">
    <property type="entry name" value="Sig_transdc_His_kin-like_C"/>
</dbReference>
<evidence type="ECO:0000256" key="3">
    <source>
        <dbReference type="ARBA" id="ARBA00012438"/>
    </source>
</evidence>
<feature type="transmembrane region" description="Helical" evidence="14">
    <location>
        <begin position="7"/>
        <end position="33"/>
    </location>
</feature>
<comment type="subcellular location">
    <subcellularLocation>
        <location evidence="2">Cell membrane</location>
        <topology evidence="2">Multi-pass membrane protein</topology>
    </subcellularLocation>
</comment>
<protein>
    <recommendedName>
        <fullName evidence="3">histidine kinase</fullName>
        <ecNumber evidence="3">2.7.13.3</ecNumber>
    </recommendedName>
</protein>
<dbReference type="Proteomes" id="UP001341444">
    <property type="component" value="Unassembled WGS sequence"/>
</dbReference>
<evidence type="ECO:0000256" key="1">
    <source>
        <dbReference type="ARBA" id="ARBA00000085"/>
    </source>
</evidence>
<keyword evidence="4" id="KW-1003">Cell membrane</keyword>
<dbReference type="SUPFAM" id="SSF55874">
    <property type="entry name" value="ATPase domain of HSP90 chaperone/DNA topoisomerase II/histidine kinase"/>
    <property type="match status" value="1"/>
</dbReference>
<dbReference type="InterPro" id="IPR003661">
    <property type="entry name" value="HisK_dim/P_dom"/>
</dbReference>
<name>A0ABU6MGR6_9BACI</name>
<organism evidence="17 18">
    <name type="scientific">Heyndrickxia acidicola</name>
    <dbReference type="NCBI Taxonomy" id="209389"/>
    <lineage>
        <taxon>Bacteria</taxon>
        <taxon>Bacillati</taxon>
        <taxon>Bacillota</taxon>
        <taxon>Bacilli</taxon>
        <taxon>Bacillales</taxon>
        <taxon>Bacillaceae</taxon>
        <taxon>Heyndrickxia</taxon>
    </lineage>
</organism>
<reference evidence="17 18" key="1">
    <citation type="submission" date="2023-03" db="EMBL/GenBank/DDBJ databases">
        <title>Bacillus Genome Sequencing.</title>
        <authorList>
            <person name="Dunlap C."/>
        </authorList>
    </citation>
    <scope>NUCLEOTIDE SEQUENCE [LARGE SCALE GENOMIC DNA]</scope>
    <source>
        <strain evidence="17 18">B-23453</strain>
    </source>
</reference>
<dbReference type="CDD" id="cd06225">
    <property type="entry name" value="HAMP"/>
    <property type="match status" value="1"/>
</dbReference>
<dbReference type="PROSITE" id="PS50885">
    <property type="entry name" value="HAMP"/>
    <property type="match status" value="1"/>
</dbReference>
<dbReference type="InterPro" id="IPR036097">
    <property type="entry name" value="HisK_dim/P_sf"/>
</dbReference>
<feature type="domain" description="Histidine kinase" evidence="15">
    <location>
        <begin position="264"/>
        <end position="484"/>
    </location>
</feature>
<dbReference type="SMART" id="SM00304">
    <property type="entry name" value="HAMP"/>
    <property type="match status" value="1"/>
</dbReference>
<evidence type="ECO:0000256" key="5">
    <source>
        <dbReference type="ARBA" id="ARBA00022553"/>
    </source>
</evidence>
<dbReference type="GO" id="GO:0005524">
    <property type="term" value="F:ATP binding"/>
    <property type="evidence" value="ECO:0007669"/>
    <property type="project" value="UniProtKB-KW"/>
</dbReference>
<dbReference type="PANTHER" id="PTHR45528">
    <property type="entry name" value="SENSOR HISTIDINE KINASE CPXA"/>
    <property type="match status" value="1"/>
</dbReference>
<dbReference type="Gene3D" id="3.30.565.10">
    <property type="entry name" value="Histidine kinase-like ATPase, C-terminal domain"/>
    <property type="match status" value="1"/>
</dbReference>
<dbReference type="CDD" id="cd00075">
    <property type="entry name" value="HATPase"/>
    <property type="match status" value="1"/>
</dbReference>
<dbReference type="SMART" id="SM00388">
    <property type="entry name" value="HisKA"/>
    <property type="match status" value="1"/>
</dbReference>
<keyword evidence="18" id="KW-1185">Reference proteome</keyword>
<feature type="domain" description="HAMP" evidence="16">
    <location>
        <begin position="197"/>
        <end position="249"/>
    </location>
</feature>
<comment type="caution">
    <text evidence="17">The sequence shown here is derived from an EMBL/GenBank/DDBJ whole genome shotgun (WGS) entry which is preliminary data.</text>
</comment>
<evidence type="ECO:0000256" key="6">
    <source>
        <dbReference type="ARBA" id="ARBA00022679"/>
    </source>
</evidence>
<keyword evidence="8" id="KW-0547">Nucleotide-binding</keyword>
<evidence type="ECO:0000256" key="14">
    <source>
        <dbReference type="SAM" id="Phobius"/>
    </source>
</evidence>
<dbReference type="CDD" id="cd00082">
    <property type="entry name" value="HisKA"/>
    <property type="match status" value="1"/>
</dbReference>
<dbReference type="Gene3D" id="1.10.287.130">
    <property type="match status" value="1"/>
</dbReference>
<evidence type="ECO:0000256" key="10">
    <source>
        <dbReference type="ARBA" id="ARBA00022840"/>
    </source>
</evidence>
<dbReference type="Pfam" id="PF00512">
    <property type="entry name" value="HisKA"/>
    <property type="match status" value="1"/>
</dbReference>
<keyword evidence="7 14" id="KW-0812">Transmembrane</keyword>
<proteinExistence type="predicted"/>
<dbReference type="SMART" id="SM00387">
    <property type="entry name" value="HATPase_c"/>
    <property type="match status" value="1"/>
</dbReference>
<evidence type="ECO:0000256" key="13">
    <source>
        <dbReference type="ARBA" id="ARBA00023136"/>
    </source>
</evidence>
<dbReference type="EC" id="2.7.13.3" evidence="3"/>
<dbReference type="SUPFAM" id="SSF158472">
    <property type="entry name" value="HAMP domain-like"/>
    <property type="match status" value="1"/>
</dbReference>
<dbReference type="SUPFAM" id="SSF47384">
    <property type="entry name" value="Homodimeric domain of signal transducing histidine kinase"/>
    <property type="match status" value="1"/>
</dbReference>
<dbReference type="EMBL" id="JARMAB010000013">
    <property type="protein sequence ID" value="MED1203587.1"/>
    <property type="molecule type" value="Genomic_DNA"/>
</dbReference>
<keyword evidence="13 14" id="KW-0472">Membrane</keyword>
<evidence type="ECO:0000313" key="17">
    <source>
        <dbReference type="EMBL" id="MED1203587.1"/>
    </source>
</evidence>
<feature type="transmembrane region" description="Helical" evidence="14">
    <location>
        <begin position="172"/>
        <end position="195"/>
    </location>
</feature>
<dbReference type="PANTHER" id="PTHR45528:SF1">
    <property type="entry name" value="SENSOR HISTIDINE KINASE CPXA"/>
    <property type="match status" value="1"/>
</dbReference>
<dbReference type="Pfam" id="PF00672">
    <property type="entry name" value="HAMP"/>
    <property type="match status" value="1"/>
</dbReference>